<accession>V6TT34</accession>
<reference evidence="3" key="1">
    <citation type="submission" date="2012-02" db="EMBL/GenBank/DDBJ databases">
        <title>Genome sequencing of Giardia lamblia Genotypes A2 and B isolates (DH and GS) and comparative analysis with the genomes of Genotypes A1 and E (WB and Pig).</title>
        <authorList>
            <person name="Adam R."/>
            <person name="Dahlstrom E."/>
            <person name="Martens C."/>
            <person name="Bruno D."/>
            <person name="Barbian K."/>
            <person name="Porcella S.F."/>
            <person name="Nash T."/>
        </authorList>
    </citation>
    <scope>NUCLEOTIDE SEQUENCE</scope>
    <source>
        <strain evidence="3">GS</strain>
    </source>
</reference>
<dbReference type="SUPFAM" id="SSF48403">
    <property type="entry name" value="Ankyrin repeat"/>
    <property type="match status" value="1"/>
</dbReference>
<organism evidence="2 3">
    <name type="scientific">Giardia intestinalis</name>
    <name type="common">Giardia lamblia</name>
    <dbReference type="NCBI Taxonomy" id="5741"/>
    <lineage>
        <taxon>Eukaryota</taxon>
        <taxon>Metamonada</taxon>
        <taxon>Diplomonadida</taxon>
        <taxon>Hexamitidae</taxon>
        <taxon>Giardiinae</taxon>
        <taxon>Giardia</taxon>
    </lineage>
</organism>
<evidence type="ECO:0000256" key="1">
    <source>
        <dbReference type="PROSITE-ProRule" id="PRU00023"/>
    </source>
</evidence>
<gene>
    <name evidence="2" type="ORF">GSB_153890</name>
</gene>
<dbReference type="AlphaFoldDB" id="V6TT34"/>
<protein>
    <submittedName>
        <fullName evidence="2">Chromosome segregation ATPase</fullName>
    </submittedName>
</protein>
<dbReference type="Gene3D" id="1.25.40.20">
    <property type="entry name" value="Ankyrin repeat-containing domain"/>
    <property type="match status" value="1"/>
</dbReference>
<dbReference type="InterPro" id="IPR002110">
    <property type="entry name" value="Ankyrin_rpt"/>
</dbReference>
<dbReference type="Proteomes" id="UP000018040">
    <property type="component" value="Unassembled WGS sequence"/>
</dbReference>
<dbReference type="VEuPathDB" id="GiardiaDB:QR46_3331"/>
<dbReference type="OrthoDB" id="10254947at2759"/>
<comment type="caution">
    <text evidence="2">The sequence shown here is derived from an EMBL/GenBank/DDBJ whole genome shotgun (WGS) entry which is preliminary data.</text>
</comment>
<evidence type="ECO:0000313" key="3">
    <source>
        <dbReference type="Proteomes" id="UP000018040"/>
    </source>
</evidence>
<dbReference type="InterPro" id="IPR036770">
    <property type="entry name" value="Ankyrin_rpt-contain_sf"/>
</dbReference>
<feature type="repeat" description="ANK" evidence="1">
    <location>
        <begin position="157"/>
        <end position="189"/>
    </location>
</feature>
<dbReference type="PROSITE" id="PS50088">
    <property type="entry name" value="ANK_REPEAT"/>
    <property type="match status" value="1"/>
</dbReference>
<proteinExistence type="predicted"/>
<dbReference type="PANTHER" id="PTHR24120:SF4">
    <property type="entry name" value="GH07239P"/>
    <property type="match status" value="1"/>
</dbReference>
<dbReference type="SMART" id="SM00248">
    <property type="entry name" value="ANK"/>
    <property type="match status" value="3"/>
</dbReference>
<name>V6TT34_GIAIN</name>
<dbReference type="VEuPathDB" id="GiardiaDB:GL50803_007183"/>
<evidence type="ECO:0000313" key="2">
    <source>
        <dbReference type="EMBL" id="ESU41891.1"/>
    </source>
</evidence>
<dbReference type="PANTHER" id="PTHR24120">
    <property type="entry name" value="GH07239P"/>
    <property type="match status" value="1"/>
</dbReference>
<reference evidence="2 3" key="2">
    <citation type="journal article" date="2013" name="Genome Biol. Evol.">
        <title>Genome sequencing of Giardia lamblia genotypes A2 and B isolates (DH and GS) and comparative analysis with the genomes of genotypes A1 and E (WB and Pig).</title>
        <authorList>
            <person name="Adam R.D."/>
            <person name="Dahlstrom E.W."/>
            <person name="Martens C.A."/>
            <person name="Bruno D.P."/>
            <person name="Barbian K.D."/>
            <person name="Ricklefs S.M."/>
            <person name="Hernandez M.M."/>
            <person name="Narla N.P."/>
            <person name="Patel R.B."/>
            <person name="Porcella S.F."/>
            <person name="Nash T.E."/>
        </authorList>
    </citation>
    <scope>NUCLEOTIDE SEQUENCE [LARGE SCALE GENOMIC DNA]</scope>
    <source>
        <strain evidence="2 3">GS</strain>
    </source>
</reference>
<dbReference type="Pfam" id="PF12796">
    <property type="entry name" value="Ank_2"/>
    <property type="match status" value="1"/>
</dbReference>
<keyword evidence="1" id="KW-0040">ANK repeat</keyword>
<dbReference type="EMBL" id="AHHH01000105">
    <property type="protein sequence ID" value="ESU41891.1"/>
    <property type="molecule type" value="Genomic_DNA"/>
</dbReference>
<sequence length="258" mass="27165">MALEAATEHCVGTVSGCASEGSGELIHITLRDACGSTSLCRLPGRSWLLGTVVSTGRGATQSSPVLCRGTACTAALLLTAEGCVLAALCARERVADCTYVCGRGQCSRYVQGSRGCRGRAVRKDGKTALILAAMADARDAALVLAACEKEAGQRDTNGFTALMGAVQHRNTDLARLLLRREAGVQKNDGTAAIHIAVFLEDAALVKMLCPYEKELQLADGRTAHMIAAALNNPALHAVFEEPKRKRARSRAQGSTRGR</sequence>